<evidence type="ECO:0000256" key="5">
    <source>
        <dbReference type="SAM" id="Phobius"/>
    </source>
</evidence>
<gene>
    <name evidence="7" type="primary">lytF</name>
    <name evidence="7" type="ORF">Cspa_c52420</name>
</gene>
<accession>M1N6E9</accession>
<evidence type="ECO:0000259" key="6">
    <source>
        <dbReference type="PROSITE" id="PS51935"/>
    </source>
</evidence>
<keyword evidence="5" id="KW-0812">Transmembrane</keyword>
<dbReference type="GO" id="GO:0006508">
    <property type="term" value="P:proteolysis"/>
    <property type="evidence" value="ECO:0007669"/>
    <property type="project" value="UniProtKB-KW"/>
</dbReference>
<dbReference type="InterPro" id="IPR051202">
    <property type="entry name" value="Peptidase_C40"/>
</dbReference>
<feature type="transmembrane region" description="Helical" evidence="5">
    <location>
        <begin position="7"/>
        <end position="26"/>
    </location>
</feature>
<dbReference type="PANTHER" id="PTHR47053">
    <property type="entry name" value="MUREIN DD-ENDOPEPTIDASE MEPH-RELATED"/>
    <property type="match status" value="1"/>
</dbReference>
<evidence type="ECO:0000256" key="1">
    <source>
        <dbReference type="ARBA" id="ARBA00007074"/>
    </source>
</evidence>
<organism evidence="7 8">
    <name type="scientific">Clostridium saccharoperbutylacetonicum N1-4(HMT)</name>
    <dbReference type="NCBI Taxonomy" id="931276"/>
    <lineage>
        <taxon>Bacteria</taxon>
        <taxon>Bacillati</taxon>
        <taxon>Bacillota</taxon>
        <taxon>Clostridia</taxon>
        <taxon>Eubacteriales</taxon>
        <taxon>Clostridiaceae</taxon>
        <taxon>Clostridium</taxon>
    </lineage>
</organism>
<dbReference type="EC" id="3.4.-.-" evidence="7"/>
<dbReference type="SUPFAM" id="SSF54001">
    <property type="entry name" value="Cysteine proteinases"/>
    <property type="match status" value="1"/>
</dbReference>
<dbReference type="PATRIC" id="fig|931276.5.peg.5293"/>
<evidence type="ECO:0000256" key="4">
    <source>
        <dbReference type="ARBA" id="ARBA00022807"/>
    </source>
</evidence>
<dbReference type="RefSeq" id="WP_015395295.1">
    <property type="nucleotide sequence ID" value="NC_020291.1"/>
</dbReference>
<protein>
    <submittedName>
        <fullName evidence="7">Endopeptidase LytF</fullName>
        <ecNumber evidence="7">3.4.-.-</ecNumber>
    </submittedName>
</protein>
<dbReference type="InterPro" id="IPR038765">
    <property type="entry name" value="Papain-like_cys_pep_sf"/>
</dbReference>
<comment type="similarity">
    <text evidence="1">Belongs to the peptidase C40 family.</text>
</comment>
<keyword evidence="5" id="KW-1133">Transmembrane helix</keyword>
<evidence type="ECO:0000313" key="8">
    <source>
        <dbReference type="Proteomes" id="UP000011728"/>
    </source>
</evidence>
<dbReference type="InterPro" id="IPR000064">
    <property type="entry name" value="NLP_P60_dom"/>
</dbReference>
<dbReference type="Proteomes" id="UP000011728">
    <property type="component" value="Chromosome"/>
</dbReference>
<dbReference type="OrthoDB" id="9808890at2"/>
<evidence type="ECO:0000313" key="7">
    <source>
        <dbReference type="EMBL" id="AGF58987.1"/>
    </source>
</evidence>
<evidence type="ECO:0000256" key="3">
    <source>
        <dbReference type="ARBA" id="ARBA00022801"/>
    </source>
</evidence>
<evidence type="ECO:0000256" key="2">
    <source>
        <dbReference type="ARBA" id="ARBA00022670"/>
    </source>
</evidence>
<keyword evidence="4" id="KW-0788">Thiol protease</keyword>
<dbReference type="GO" id="GO:0008234">
    <property type="term" value="F:cysteine-type peptidase activity"/>
    <property type="evidence" value="ECO:0007669"/>
    <property type="project" value="UniProtKB-KW"/>
</dbReference>
<dbReference type="Gene3D" id="3.90.1720.10">
    <property type="entry name" value="endopeptidase domain like (from Nostoc punctiforme)"/>
    <property type="match status" value="1"/>
</dbReference>
<feature type="domain" description="NlpC/P60" evidence="6">
    <location>
        <begin position="75"/>
        <end position="196"/>
    </location>
</feature>
<keyword evidence="2" id="KW-0645">Protease</keyword>
<dbReference type="PROSITE" id="PS51935">
    <property type="entry name" value="NLPC_P60"/>
    <property type="match status" value="1"/>
</dbReference>
<proteinExistence type="inferred from homology"/>
<dbReference type="STRING" id="36745.CLSAP_49910"/>
<dbReference type="AlphaFoldDB" id="M1N6E9"/>
<dbReference type="KEGG" id="csr:Cspa_c52420"/>
<keyword evidence="8" id="KW-1185">Reference proteome</keyword>
<reference evidence="7 8" key="1">
    <citation type="submission" date="2013-02" db="EMBL/GenBank/DDBJ databases">
        <title>Genome sequence of Clostridium saccharoperbutylacetonicum N1-4(HMT).</title>
        <authorList>
            <person name="Poehlein A."/>
            <person name="Daniel R."/>
        </authorList>
    </citation>
    <scope>NUCLEOTIDE SEQUENCE [LARGE SCALE GENOMIC DNA]</scope>
    <source>
        <strain evidence="8">N1-4(HMT)</strain>
    </source>
</reference>
<dbReference type="eggNOG" id="COG0791">
    <property type="taxonomic scope" value="Bacteria"/>
</dbReference>
<dbReference type="PANTHER" id="PTHR47053:SF1">
    <property type="entry name" value="MUREIN DD-ENDOPEPTIDASE MEPH-RELATED"/>
    <property type="match status" value="1"/>
</dbReference>
<name>M1N6E9_9CLOT</name>
<dbReference type="Pfam" id="PF00877">
    <property type="entry name" value="NLPC_P60"/>
    <property type="match status" value="1"/>
</dbReference>
<keyword evidence="3 7" id="KW-0378">Hydrolase</keyword>
<keyword evidence="5" id="KW-0472">Membrane</keyword>
<dbReference type="EMBL" id="CP004121">
    <property type="protein sequence ID" value="AGF58987.1"/>
    <property type="molecule type" value="Genomic_DNA"/>
</dbReference>
<sequence>MEFKKNLFLRFIIGTIVFSGVCFINTQNAKADTTLKTNKGIILKTSELKTNKVIQAPSDGGAETNNNDKISRGTVSKGNEVVNYAFKFIGKPYVYGAAGPNAFDCSGLTQYVYNKFGIGLSRTTYSQVNEGTKVDRNNLKAGDLIFFNTEGSISHVGIYIGNGEFIHAPRTGKPVMISSLSDGYYSQRYATARRIVK</sequence>
<dbReference type="HOGENOM" id="CLU_016043_6_2_9"/>